<reference evidence="1 2" key="1">
    <citation type="submission" date="2019-05" db="EMBL/GenBank/DDBJ databases">
        <title>Genomes sequences of two Nocardia cyriacigeorgica environmental isolates, type strains Nocardia asteroides ATCC 19247 and Nocardia cyriacigeorgica DSM 44484.</title>
        <authorList>
            <person name="Vautrin F."/>
            <person name="Bergeron E."/>
            <person name="Dubost A."/>
            <person name="Abrouk D."/>
            <person name="Rodriguez Nava V."/>
            <person name="Pujic P."/>
        </authorList>
    </citation>
    <scope>NUCLEOTIDE SEQUENCE [LARGE SCALE GENOMIC DNA]</scope>
    <source>
        <strain evidence="1 2">EML 446</strain>
    </source>
</reference>
<proteinExistence type="predicted"/>
<accession>A0A5R8NEA7</accession>
<name>A0A5R8NEA7_9NOCA</name>
<sequence>MADTDPALVAVGLTMEAMRWAFSEAQTTPPLGGGSEDVRFFAGDGLPVAAWMGHSSQCKCASPMLWVRVVRRFRTSELPDERPGRKAGCLDPMALTIEGGVMRCAVTAARPTWEQWEREAQVQLDDSFRLDQALLRAQVSIEEKVAVDTMLGAGEPYGPEGGVIAWTQWIHIQLRKKS</sequence>
<dbReference type="EMBL" id="VBUT01000011">
    <property type="protein sequence ID" value="TLF74055.1"/>
    <property type="molecule type" value="Genomic_DNA"/>
</dbReference>
<evidence type="ECO:0000313" key="1">
    <source>
        <dbReference type="EMBL" id="TLF74055.1"/>
    </source>
</evidence>
<protein>
    <submittedName>
        <fullName evidence="1">Uncharacterized protein</fullName>
    </submittedName>
</protein>
<gene>
    <name evidence="1" type="ORF">FEK34_25380</name>
</gene>
<dbReference type="Proteomes" id="UP000306378">
    <property type="component" value="Unassembled WGS sequence"/>
</dbReference>
<dbReference type="RefSeq" id="WP_138451730.1">
    <property type="nucleotide sequence ID" value="NZ_VBUT01000011.1"/>
</dbReference>
<comment type="caution">
    <text evidence="1">The sequence shown here is derived from an EMBL/GenBank/DDBJ whole genome shotgun (WGS) entry which is preliminary data.</text>
</comment>
<evidence type="ECO:0000313" key="2">
    <source>
        <dbReference type="Proteomes" id="UP000306378"/>
    </source>
</evidence>
<organism evidence="1 2">
    <name type="scientific">Nocardia cyriacigeorgica</name>
    <dbReference type="NCBI Taxonomy" id="135487"/>
    <lineage>
        <taxon>Bacteria</taxon>
        <taxon>Bacillati</taxon>
        <taxon>Actinomycetota</taxon>
        <taxon>Actinomycetes</taxon>
        <taxon>Mycobacteriales</taxon>
        <taxon>Nocardiaceae</taxon>
        <taxon>Nocardia</taxon>
    </lineage>
</organism>
<dbReference type="AlphaFoldDB" id="A0A5R8NEA7"/>